<keyword evidence="3" id="KW-1185">Reference proteome</keyword>
<name>A0A9P1C6M0_9DINO</name>
<evidence type="ECO:0000313" key="2">
    <source>
        <dbReference type="EMBL" id="CAL1139439.1"/>
    </source>
</evidence>
<dbReference type="EMBL" id="CAMXCT010001042">
    <property type="protein sequence ID" value="CAI3986064.1"/>
    <property type="molecule type" value="Genomic_DNA"/>
</dbReference>
<gene>
    <name evidence="1" type="ORF">C1SCF055_LOCUS13445</name>
</gene>
<comment type="caution">
    <text evidence="1">The sequence shown here is derived from an EMBL/GenBank/DDBJ whole genome shotgun (WGS) entry which is preliminary data.</text>
</comment>
<protein>
    <submittedName>
        <fullName evidence="1">Uncharacterized protein</fullName>
    </submittedName>
</protein>
<reference evidence="2" key="2">
    <citation type="submission" date="2024-04" db="EMBL/GenBank/DDBJ databases">
        <authorList>
            <person name="Chen Y."/>
            <person name="Shah S."/>
            <person name="Dougan E. K."/>
            <person name="Thang M."/>
            <person name="Chan C."/>
        </authorList>
    </citation>
    <scope>NUCLEOTIDE SEQUENCE [LARGE SCALE GENOMIC DNA]</scope>
</reference>
<proteinExistence type="predicted"/>
<dbReference type="EMBL" id="CAMXCT030001042">
    <property type="protein sequence ID" value="CAL4773376.1"/>
    <property type="molecule type" value="Genomic_DNA"/>
</dbReference>
<accession>A0A9P1C6M0</accession>
<sequence>MAHGRFSTRQVWNSANELVQAYSIGRSEAAAALNLLNSVAPSVCEELSNLVKQHSMQKFLTHEAIAAGVFNEGTCCATSSQSEWADVLTVNRQNLTWLIQRMSSDFNSQHTKMRKPWSSKELEPLQRACCAFVASCVAFRSKYPSDFVKTEMPAINKGFLLRHGDAEILAMMDDSAPPIDLMRIGLFRVAIMKFQKKARAKTVCPKSFL</sequence>
<evidence type="ECO:0000313" key="1">
    <source>
        <dbReference type="EMBL" id="CAI3986064.1"/>
    </source>
</evidence>
<organism evidence="1">
    <name type="scientific">Cladocopium goreaui</name>
    <dbReference type="NCBI Taxonomy" id="2562237"/>
    <lineage>
        <taxon>Eukaryota</taxon>
        <taxon>Sar</taxon>
        <taxon>Alveolata</taxon>
        <taxon>Dinophyceae</taxon>
        <taxon>Suessiales</taxon>
        <taxon>Symbiodiniaceae</taxon>
        <taxon>Cladocopium</taxon>
    </lineage>
</organism>
<evidence type="ECO:0000313" key="3">
    <source>
        <dbReference type="Proteomes" id="UP001152797"/>
    </source>
</evidence>
<dbReference type="EMBL" id="CAMXCT020001042">
    <property type="protein sequence ID" value="CAL1139439.1"/>
    <property type="molecule type" value="Genomic_DNA"/>
</dbReference>
<dbReference type="Proteomes" id="UP001152797">
    <property type="component" value="Unassembled WGS sequence"/>
</dbReference>
<dbReference type="AlphaFoldDB" id="A0A9P1C6M0"/>
<reference evidence="1" key="1">
    <citation type="submission" date="2022-10" db="EMBL/GenBank/DDBJ databases">
        <authorList>
            <person name="Chen Y."/>
            <person name="Dougan E. K."/>
            <person name="Chan C."/>
            <person name="Rhodes N."/>
            <person name="Thang M."/>
        </authorList>
    </citation>
    <scope>NUCLEOTIDE SEQUENCE</scope>
</reference>